<dbReference type="AlphaFoldDB" id="A0AA85JR99"/>
<dbReference type="WBParaSite" id="TREG1_37810.1">
    <property type="protein sequence ID" value="TREG1_37810.1"/>
    <property type="gene ID" value="TREG1_37810"/>
</dbReference>
<name>A0AA85JR99_TRIRE</name>
<reference evidence="2" key="2">
    <citation type="submission" date="2023-11" db="UniProtKB">
        <authorList>
            <consortium name="WormBaseParasite"/>
        </authorList>
    </citation>
    <scope>IDENTIFICATION</scope>
</reference>
<organism evidence="1 2">
    <name type="scientific">Trichobilharzia regenti</name>
    <name type="common">Nasal bird schistosome</name>
    <dbReference type="NCBI Taxonomy" id="157069"/>
    <lineage>
        <taxon>Eukaryota</taxon>
        <taxon>Metazoa</taxon>
        <taxon>Spiralia</taxon>
        <taxon>Lophotrochozoa</taxon>
        <taxon>Platyhelminthes</taxon>
        <taxon>Trematoda</taxon>
        <taxon>Digenea</taxon>
        <taxon>Strigeidida</taxon>
        <taxon>Schistosomatoidea</taxon>
        <taxon>Schistosomatidae</taxon>
        <taxon>Trichobilharzia</taxon>
    </lineage>
</organism>
<keyword evidence="1" id="KW-1185">Reference proteome</keyword>
<evidence type="ECO:0000313" key="2">
    <source>
        <dbReference type="WBParaSite" id="TREG1_37810.1"/>
    </source>
</evidence>
<accession>A0AA85JR99</accession>
<dbReference type="Proteomes" id="UP000050795">
    <property type="component" value="Unassembled WGS sequence"/>
</dbReference>
<sequence>MSGHPKNKSKPDGQAYTYPDTTFQSRATIDKSLIQGPLQQGTSALGMFPKGGLLTHHIPENHRIQTTQDRQWTNIYENNLNTQNISHNCDTRNSTPAYYPQGIPTSPPSNLNFLSQHEISASILTQIAHILSSHLSPDGRAMHWRHGIMNTSHPPG</sequence>
<reference evidence="1" key="1">
    <citation type="submission" date="2022-06" db="EMBL/GenBank/DDBJ databases">
        <authorList>
            <person name="Berger JAMES D."/>
            <person name="Berger JAMES D."/>
        </authorList>
    </citation>
    <scope>NUCLEOTIDE SEQUENCE [LARGE SCALE GENOMIC DNA]</scope>
</reference>
<proteinExistence type="predicted"/>
<evidence type="ECO:0000313" key="1">
    <source>
        <dbReference type="Proteomes" id="UP000050795"/>
    </source>
</evidence>
<protein>
    <submittedName>
        <fullName evidence="2">Uncharacterized protein</fullName>
    </submittedName>
</protein>